<dbReference type="CDD" id="cd01948">
    <property type="entry name" value="EAL"/>
    <property type="match status" value="1"/>
</dbReference>
<feature type="domain" description="PAC" evidence="3">
    <location>
        <begin position="519"/>
        <end position="571"/>
    </location>
</feature>
<dbReference type="RefSeq" id="WP_169147684.1">
    <property type="nucleotide sequence ID" value="NZ_JABBGA010000022.1"/>
</dbReference>
<evidence type="ECO:0000313" key="7">
    <source>
        <dbReference type="Proteomes" id="UP000580043"/>
    </source>
</evidence>
<dbReference type="InterPro" id="IPR001610">
    <property type="entry name" value="PAC"/>
</dbReference>
<comment type="catalytic activity">
    <reaction evidence="1">
        <text>3',3'-c-di-GMP + H2O = 5'-phosphoguanylyl(3'-&gt;5')guanosine + H(+)</text>
        <dbReference type="Rhea" id="RHEA:24902"/>
        <dbReference type="ChEBI" id="CHEBI:15377"/>
        <dbReference type="ChEBI" id="CHEBI:15378"/>
        <dbReference type="ChEBI" id="CHEBI:58754"/>
        <dbReference type="ChEBI" id="CHEBI:58805"/>
        <dbReference type="EC" id="3.1.4.52"/>
    </reaction>
    <physiologicalReaction direction="left-to-right" evidence="1">
        <dbReference type="Rhea" id="RHEA:24903"/>
    </physiologicalReaction>
</comment>
<dbReference type="InterPro" id="IPR035919">
    <property type="entry name" value="EAL_sf"/>
</dbReference>
<comment type="caution">
    <text evidence="6">The sequence shown here is derived from an EMBL/GenBank/DDBJ whole genome shotgun (WGS) entry which is preliminary data.</text>
</comment>
<sequence>MPLQARRHRRALFAIVTLLVAFSACSVTGYALWRLRAERIQHHFENAAMSARAFENHLTQSFNIIDTSLIQAASDNLGSTGLSRLLRHAPYLRSISTLDAAGRIHLSSDPRNKGLAPAPDKFLPLASQPVEVLRIGPLLSGRDFHDGRVPGGSAPLSGFIPVLRDVRLPGDSWMSAAASVNADYFLNFYSAHVDPHRGTVDLLRYDGLLLLSTDEQARPGLSGPGQEVVARLSTSEIGSFEERQPDGRSTLTAYRASRAYPLVLVVRLDKEKVLDGWREEARRSAAIVGAVLLAALTLSGLYFIRFERLAREREADQARLRIAAIAFESQEGMVVTDADYTVLRINTAFTTITGFTAADVVGGSMNFMKSGLHDSSFYTAIRQHLALNGVWAGEILNRHKDGSIHPHFLTITAARDDEGRPTHYVGTLTDITERRRIEAERDELNRDFVSFLENTTDFIYFKDTDSRFRFCSQVLADITGHRSWRDLTGKHTLEVFPPDTGPIYHGEEIAIIRDGTPLIDKTDPYYDSTGRRGWINTCKWPIVDETGKVTGLFGISRDITAHMRTEIDLRIAAIAFESQEGMLITDASNTILRVNRAFTKITGYSEAEAVGQTPRLLRSGHHDRDFYASMYASLHSTGAWQGEIWNRRKNGEIYPEWMTISTVLDGEGNPSHYVASLTDITERKEAESEIRNLAFYDPLTQLPNRRLLLDRLRHTLATVARSKRHGALLFIDLDNFKTLNDTFGHDMGDLLLQKVADRLTGCIREGDTVARLGGDEFVVLLDDLHPAAADAGTQARIVGDKILATLNIPYDLAGHDYHCTPSIGITLFADHEGESDELMKRADLALYSAKAAGRNTMRFFDPEMQAAVSARAALEKELRIALQQQELRLYYQPQVNEHGAIIGAEALVRWQHPRLGLVTPASFIPLAEETHLIHPLGLWVLETACRQLTRWSSVPTRAHLVIAVNVSVRQFRQPDFVEQVCAVLDSSGADPRKLKLELTESLLLDDLEDVVAKMTALRARGISFALDDFGTGYSSLAYLQHLPLDQLKIDQSFVRDLDVHPNDAVIARSIVALARNLGLSVIAEGVETPLQRNLLAGLGCPAYQGYLFSPPLTREAFEIFAEEWEPESDERD</sequence>
<protein>
    <submittedName>
        <fullName evidence="6">EAL domain-containing protein</fullName>
    </submittedName>
</protein>
<evidence type="ECO:0000259" key="2">
    <source>
        <dbReference type="PROSITE" id="PS50112"/>
    </source>
</evidence>
<evidence type="ECO:0000259" key="3">
    <source>
        <dbReference type="PROSITE" id="PS50113"/>
    </source>
</evidence>
<dbReference type="SUPFAM" id="SSF55073">
    <property type="entry name" value="Nucleotide cyclase"/>
    <property type="match status" value="1"/>
</dbReference>
<dbReference type="GO" id="GO:0071111">
    <property type="term" value="F:cyclic-guanylate-specific phosphodiesterase activity"/>
    <property type="evidence" value="ECO:0007669"/>
    <property type="project" value="UniProtKB-EC"/>
</dbReference>
<dbReference type="PROSITE" id="PS50113">
    <property type="entry name" value="PAC"/>
    <property type="match status" value="3"/>
</dbReference>
<feature type="domain" description="GGDEF" evidence="5">
    <location>
        <begin position="724"/>
        <end position="862"/>
    </location>
</feature>
<reference evidence="6 7" key="1">
    <citation type="submission" date="2020-04" db="EMBL/GenBank/DDBJ databases">
        <title>Zoogloea sp. G-4-1-14 isolated from soil.</title>
        <authorList>
            <person name="Dahal R.H."/>
        </authorList>
    </citation>
    <scope>NUCLEOTIDE SEQUENCE [LARGE SCALE GENOMIC DNA]</scope>
    <source>
        <strain evidence="6 7">G-4-1-14</strain>
    </source>
</reference>
<dbReference type="InterPro" id="IPR035965">
    <property type="entry name" value="PAS-like_dom_sf"/>
</dbReference>
<feature type="domain" description="EAL" evidence="4">
    <location>
        <begin position="871"/>
        <end position="1125"/>
    </location>
</feature>
<dbReference type="InterPro" id="IPR052155">
    <property type="entry name" value="Biofilm_reg_signaling"/>
</dbReference>
<dbReference type="CDD" id="cd00130">
    <property type="entry name" value="PAS"/>
    <property type="match status" value="3"/>
</dbReference>
<evidence type="ECO:0000259" key="4">
    <source>
        <dbReference type="PROSITE" id="PS50883"/>
    </source>
</evidence>
<dbReference type="Pfam" id="PF13426">
    <property type="entry name" value="PAS_9"/>
    <property type="match status" value="2"/>
</dbReference>
<dbReference type="InterPro" id="IPR013656">
    <property type="entry name" value="PAS_4"/>
</dbReference>
<dbReference type="SMART" id="SM00091">
    <property type="entry name" value="PAS"/>
    <property type="match status" value="3"/>
</dbReference>
<dbReference type="InterPro" id="IPR043128">
    <property type="entry name" value="Rev_trsase/Diguanyl_cyclase"/>
</dbReference>
<dbReference type="CDD" id="cd01949">
    <property type="entry name" value="GGDEF"/>
    <property type="match status" value="1"/>
</dbReference>
<dbReference type="Pfam" id="PF00563">
    <property type="entry name" value="EAL"/>
    <property type="match status" value="1"/>
</dbReference>
<dbReference type="PROSITE" id="PS50112">
    <property type="entry name" value="PAS"/>
    <property type="match status" value="2"/>
</dbReference>
<dbReference type="InterPro" id="IPR000700">
    <property type="entry name" value="PAS-assoc_C"/>
</dbReference>
<evidence type="ECO:0000313" key="6">
    <source>
        <dbReference type="EMBL" id="NML28152.1"/>
    </source>
</evidence>
<dbReference type="InterPro" id="IPR000014">
    <property type="entry name" value="PAS"/>
</dbReference>
<keyword evidence="7" id="KW-1185">Reference proteome</keyword>
<dbReference type="FunFam" id="3.30.70.270:FF:000001">
    <property type="entry name" value="Diguanylate cyclase domain protein"/>
    <property type="match status" value="1"/>
</dbReference>
<dbReference type="SUPFAM" id="SSF141868">
    <property type="entry name" value="EAL domain-like"/>
    <property type="match status" value="1"/>
</dbReference>
<dbReference type="PROSITE" id="PS51257">
    <property type="entry name" value="PROKAR_LIPOPROTEIN"/>
    <property type="match status" value="1"/>
</dbReference>
<dbReference type="NCBIfam" id="TIGR00229">
    <property type="entry name" value="sensory_box"/>
    <property type="match status" value="3"/>
</dbReference>
<proteinExistence type="predicted"/>
<dbReference type="InterPro" id="IPR029787">
    <property type="entry name" value="Nucleotide_cyclase"/>
</dbReference>
<name>A0A848GAJ0_9RHOO</name>
<dbReference type="Gene3D" id="3.30.450.20">
    <property type="entry name" value="PAS domain"/>
    <property type="match status" value="5"/>
</dbReference>
<dbReference type="InterPro" id="IPR000160">
    <property type="entry name" value="GGDEF_dom"/>
</dbReference>
<dbReference type="FunFam" id="3.20.20.450:FF:000001">
    <property type="entry name" value="Cyclic di-GMP phosphodiesterase yahA"/>
    <property type="match status" value="1"/>
</dbReference>
<dbReference type="PANTHER" id="PTHR44757:SF2">
    <property type="entry name" value="BIOFILM ARCHITECTURE MAINTENANCE PROTEIN MBAA"/>
    <property type="match status" value="1"/>
</dbReference>
<feature type="domain" description="PAC" evidence="3">
    <location>
        <begin position="640"/>
        <end position="692"/>
    </location>
</feature>
<gene>
    <name evidence="6" type="ORF">HHL15_20540</name>
</gene>
<dbReference type="Gene3D" id="3.30.70.270">
    <property type="match status" value="1"/>
</dbReference>
<dbReference type="GO" id="GO:0071732">
    <property type="term" value="P:cellular response to nitric oxide"/>
    <property type="evidence" value="ECO:0007669"/>
    <property type="project" value="UniProtKB-ARBA"/>
</dbReference>
<dbReference type="InterPro" id="IPR001633">
    <property type="entry name" value="EAL_dom"/>
</dbReference>
<dbReference type="SMART" id="SM00267">
    <property type="entry name" value="GGDEF"/>
    <property type="match status" value="1"/>
</dbReference>
<accession>A0A848GAJ0</accession>
<dbReference type="NCBIfam" id="TIGR00254">
    <property type="entry name" value="GGDEF"/>
    <property type="match status" value="1"/>
</dbReference>
<dbReference type="AlphaFoldDB" id="A0A848GAJ0"/>
<feature type="domain" description="PAS" evidence="2">
    <location>
        <begin position="318"/>
        <end position="362"/>
    </location>
</feature>
<organism evidence="6 7">
    <name type="scientific">Zoogloea dura</name>
    <dbReference type="NCBI Taxonomy" id="2728840"/>
    <lineage>
        <taxon>Bacteria</taxon>
        <taxon>Pseudomonadati</taxon>
        <taxon>Pseudomonadota</taxon>
        <taxon>Betaproteobacteria</taxon>
        <taxon>Rhodocyclales</taxon>
        <taxon>Zoogloeaceae</taxon>
        <taxon>Zoogloea</taxon>
    </lineage>
</organism>
<dbReference type="EMBL" id="JABBGA010000022">
    <property type="protein sequence ID" value="NML28152.1"/>
    <property type="molecule type" value="Genomic_DNA"/>
</dbReference>
<dbReference type="PROSITE" id="PS50887">
    <property type="entry name" value="GGDEF"/>
    <property type="match status" value="1"/>
</dbReference>
<dbReference type="Pfam" id="PF00990">
    <property type="entry name" value="GGDEF"/>
    <property type="match status" value="1"/>
</dbReference>
<dbReference type="Gene3D" id="3.20.20.450">
    <property type="entry name" value="EAL domain"/>
    <property type="match status" value="1"/>
</dbReference>
<dbReference type="SUPFAM" id="SSF55785">
    <property type="entry name" value="PYP-like sensor domain (PAS domain)"/>
    <property type="match status" value="3"/>
</dbReference>
<dbReference type="Proteomes" id="UP000580043">
    <property type="component" value="Unassembled WGS sequence"/>
</dbReference>
<dbReference type="SMART" id="SM00052">
    <property type="entry name" value="EAL"/>
    <property type="match status" value="1"/>
</dbReference>
<feature type="domain" description="PAC" evidence="3">
    <location>
        <begin position="391"/>
        <end position="443"/>
    </location>
</feature>
<dbReference type="SMART" id="SM00086">
    <property type="entry name" value="PAC"/>
    <property type="match status" value="3"/>
</dbReference>
<feature type="domain" description="PAS" evidence="2">
    <location>
        <begin position="582"/>
        <end position="613"/>
    </location>
</feature>
<dbReference type="Pfam" id="PF08448">
    <property type="entry name" value="PAS_4"/>
    <property type="match status" value="1"/>
</dbReference>
<dbReference type="PANTHER" id="PTHR44757">
    <property type="entry name" value="DIGUANYLATE CYCLASE DGCP"/>
    <property type="match status" value="1"/>
</dbReference>
<dbReference type="PROSITE" id="PS50883">
    <property type="entry name" value="EAL"/>
    <property type="match status" value="1"/>
</dbReference>
<evidence type="ECO:0000256" key="1">
    <source>
        <dbReference type="ARBA" id="ARBA00051114"/>
    </source>
</evidence>
<evidence type="ECO:0000259" key="5">
    <source>
        <dbReference type="PROSITE" id="PS50887"/>
    </source>
</evidence>